<dbReference type="FunFam" id="3.40.20.10:FF:000005">
    <property type="entry name" value="Gelsolin"/>
    <property type="match status" value="1"/>
</dbReference>
<dbReference type="eggNOG" id="KOG0443">
    <property type="taxonomic scope" value="Eukaryota"/>
</dbReference>
<dbReference type="GO" id="GO:0051016">
    <property type="term" value="P:barbed-end actin filament capping"/>
    <property type="evidence" value="ECO:0007669"/>
    <property type="project" value="EnsemblMetazoa"/>
</dbReference>
<proteinExistence type="inferred from homology"/>
<dbReference type="OrthoDB" id="6375767at2759"/>
<evidence type="ECO:0000313" key="6">
    <source>
        <dbReference type="EMBL" id="CEF70558.1"/>
    </source>
</evidence>
<dbReference type="Proteomes" id="UP000035682">
    <property type="component" value="Unplaced"/>
</dbReference>
<dbReference type="GO" id="GO:1905808">
    <property type="term" value="P:positive regulation of synapse pruning"/>
    <property type="evidence" value="ECO:0007669"/>
    <property type="project" value="EnsemblMetazoa"/>
</dbReference>
<keyword evidence="7" id="KW-1185">Reference proteome</keyword>
<accession>A0A090LSH1</accession>
<comment type="similarity">
    <text evidence="1">Belongs to the villin/gelsolin family.</text>
</comment>
<dbReference type="OMA" id="TQWASSW"/>
<dbReference type="InterPro" id="IPR007122">
    <property type="entry name" value="Villin/Gelsolin"/>
</dbReference>
<gene>
    <name evidence="6 8 9" type="ORF">SRAE_2000518700</name>
</gene>
<dbReference type="GO" id="GO:0015629">
    <property type="term" value="C:actin cytoskeleton"/>
    <property type="evidence" value="ECO:0007669"/>
    <property type="project" value="TreeGrafter"/>
</dbReference>
<dbReference type="EMBL" id="LN609529">
    <property type="protein sequence ID" value="CEF70558.1"/>
    <property type="molecule type" value="Genomic_DNA"/>
</dbReference>
<dbReference type="CDD" id="cd11291">
    <property type="entry name" value="gelsolin_S6_like"/>
    <property type="match status" value="1"/>
</dbReference>
<protein>
    <submittedName>
        <fullName evidence="6 8">Macrophage-capping protein</fullName>
    </submittedName>
</protein>
<dbReference type="FunFam" id="3.40.20.10:FF:000043">
    <property type="entry name" value="macrophage-capping protein-like isoform X2"/>
    <property type="match status" value="1"/>
</dbReference>
<evidence type="ECO:0000313" key="8">
    <source>
        <dbReference type="WBParaSite" id="SRAE_2000518700.1"/>
    </source>
</evidence>
<keyword evidence="4" id="KW-0009">Actin-binding</keyword>
<sequence length="470" mass="54151">MDPALKNVGTKEGLEIWRINKFTLEKLPESEYGIFYKGDSYIVMNTKFNEAWDVHFWLGENTSIDEQGTAAIKAVEIDNLLRGIPVQHREVQGHESPLFLSYFKKGIRYMDGGYETGFEHTKDKFENFKPRLLKCKGKRNVRVTQVELSPNSLNIGDVFILDLGLKIYVWMPPSSGRLERIKGIELAEFMKKTERNGRPEVILLDSDYDNSPDFWKHFGGTQTLKTIKKAEDVESDENYWRNNRQKIMLWRVSDASGQVKVTLAAEAGLDKEKLDSSDAFIVDAVSGGIYVWLGKKCTLNEKKKAMVWAEKYLQQAKRPSWTQVTRVIEGAEPADFVQWFSGWKNPKKNQSFEPKLYQCSNESGKLNIEEIKNFTQEDLDGDDVMILDGGNQIFVWVGTGANKEEKDSAENTAKKYLETDALPRSKHASYEIIYQTKEPTSFKKYFSKWNDELFKNDARSIKNIRKIIFT</sequence>
<evidence type="ECO:0000256" key="2">
    <source>
        <dbReference type="ARBA" id="ARBA00022467"/>
    </source>
</evidence>
<reference evidence="8" key="2">
    <citation type="submission" date="2020-12" db="UniProtKB">
        <authorList>
            <consortium name="WormBaseParasite"/>
        </authorList>
    </citation>
    <scope>IDENTIFICATION</scope>
</reference>
<organism evidence="6">
    <name type="scientific">Strongyloides ratti</name>
    <name type="common">Parasitic roundworm</name>
    <dbReference type="NCBI Taxonomy" id="34506"/>
    <lineage>
        <taxon>Eukaryota</taxon>
        <taxon>Metazoa</taxon>
        <taxon>Ecdysozoa</taxon>
        <taxon>Nematoda</taxon>
        <taxon>Chromadorea</taxon>
        <taxon>Rhabditida</taxon>
        <taxon>Tylenchina</taxon>
        <taxon>Panagrolaimomorpha</taxon>
        <taxon>Strongyloidoidea</taxon>
        <taxon>Strongyloididae</taxon>
        <taxon>Strongyloides</taxon>
    </lineage>
</organism>
<feature type="domain" description="Gelsolin-like" evidence="5">
    <location>
        <begin position="370"/>
        <end position="441"/>
    </location>
</feature>
<feature type="domain" description="Gelsolin-like" evidence="5">
    <location>
        <begin position="23"/>
        <end position="100"/>
    </location>
</feature>
<dbReference type="STRING" id="34506.A0A090LSH1"/>
<evidence type="ECO:0000313" key="9">
    <source>
        <dbReference type="WormBase" id="SRAE_2000518700"/>
    </source>
</evidence>
<dbReference type="WormBase" id="SRAE_2000518700">
    <property type="protein sequence ID" value="SRP06731"/>
    <property type="gene ID" value="WBGene00265443"/>
</dbReference>
<dbReference type="Pfam" id="PF00626">
    <property type="entry name" value="Gelsolin"/>
    <property type="match status" value="4"/>
</dbReference>
<evidence type="ECO:0000256" key="3">
    <source>
        <dbReference type="ARBA" id="ARBA00022737"/>
    </source>
</evidence>
<dbReference type="PANTHER" id="PTHR11977:SF123">
    <property type="entry name" value="GELSOLIN"/>
    <property type="match status" value="1"/>
</dbReference>
<dbReference type="GO" id="GO:0003785">
    <property type="term" value="F:actin monomer binding"/>
    <property type="evidence" value="ECO:0007669"/>
    <property type="project" value="EnsemblMetazoa"/>
</dbReference>
<dbReference type="GeneID" id="36382936"/>
<evidence type="ECO:0000256" key="4">
    <source>
        <dbReference type="ARBA" id="ARBA00023203"/>
    </source>
</evidence>
<dbReference type="CDD" id="cd11292">
    <property type="entry name" value="gelsolin_S3_like"/>
    <property type="match status" value="1"/>
</dbReference>
<feature type="domain" description="Gelsolin-like" evidence="5">
    <location>
        <begin position="263"/>
        <end position="336"/>
    </location>
</feature>
<dbReference type="InterPro" id="IPR007123">
    <property type="entry name" value="Gelsolin-like_dom"/>
</dbReference>
<evidence type="ECO:0000313" key="7">
    <source>
        <dbReference type="Proteomes" id="UP000035682"/>
    </source>
</evidence>
<name>A0A090LSH1_STRRB</name>
<keyword evidence="3" id="KW-0677">Repeat</keyword>
<dbReference type="SUPFAM" id="SSF55753">
    <property type="entry name" value="Actin depolymerizing proteins"/>
    <property type="match status" value="4"/>
</dbReference>
<dbReference type="AlphaFoldDB" id="A0A090LSH1"/>
<dbReference type="CTD" id="36382936"/>
<reference evidence="6 7" key="1">
    <citation type="submission" date="2014-09" db="EMBL/GenBank/DDBJ databases">
        <authorList>
            <person name="Martin A.A."/>
        </authorList>
    </citation>
    <scope>NUCLEOTIDE SEQUENCE</scope>
    <source>
        <strain evidence="7">ED321</strain>
        <strain evidence="6">ED321 Heterogonic</strain>
    </source>
</reference>
<dbReference type="RefSeq" id="XP_024509755.1">
    <property type="nucleotide sequence ID" value="XM_024644168.1"/>
</dbReference>
<dbReference type="CDD" id="cd11290">
    <property type="entry name" value="gelsolin_S1_like"/>
    <property type="match status" value="1"/>
</dbReference>
<dbReference type="GO" id="GO:0051015">
    <property type="term" value="F:actin filament binding"/>
    <property type="evidence" value="ECO:0007669"/>
    <property type="project" value="EnsemblMetazoa"/>
</dbReference>
<dbReference type="InterPro" id="IPR029006">
    <property type="entry name" value="ADF-H/Gelsolin-like_dom_sf"/>
</dbReference>
<dbReference type="GO" id="GO:0051014">
    <property type="term" value="P:actin filament severing"/>
    <property type="evidence" value="ECO:0007669"/>
    <property type="project" value="EnsemblMetazoa"/>
</dbReference>
<dbReference type="CDD" id="cd11289">
    <property type="entry name" value="gelsolin_S2_like"/>
    <property type="match status" value="1"/>
</dbReference>
<dbReference type="PRINTS" id="PR00597">
    <property type="entry name" value="GELSOLIN"/>
</dbReference>
<feature type="domain" description="Gelsolin-like" evidence="5">
    <location>
        <begin position="140"/>
        <end position="203"/>
    </location>
</feature>
<dbReference type="Gene3D" id="3.40.20.10">
    <property type="entry name" value="Severin"/>
    <property type="match status" value="4"/>
</dbReference>
<dbReference type="WBParaSite" id="SRAE_2000518700.1">
    <property type="protein sequence ID" value="SRAE_2000518700.1"/>
    <property type="gene ID" value="WBGene00265443"/>
</dbReference>
<dbReference type="SMART" id="SM00262">
    <property type="entry name" value="GEL"/>
    <property type="match status" value="4"/>
</dbReference>
<keyword evidence="2" id="KW-0117">Actin capping</keyword>
<dbReference type="GO" id="GO:0030042">
    <property type="term" value="P:actin filament depolymerization"/>
    <property type="evidence" value="ECO:0007669"/>
    <property type="project" value="EnsemblMetazoa"/>
</dbReference>
<dbReference type="PANTHER" id="PTHR11977">
    <property type="entry name" value="VILLIN"/>
    <property type="match status" value="1"/>
</dbReference>
<evidence type="ECO:0000256" key="1">
    <source>
        <dbReference type="ARBA" id="ARBA00008418"/>
    </source>
</evidence>
<dbReference type="GO" id="GO:0005546">
    <property type="term" value="F:phosphatidylinositol-4,5-bisphosphate binding"/>
    <property type="evidence" value="ECO:0007669"/>
    <property type="project" value="EnsemblMetazoa"/>
</dbReference>
<dbReference type="GO" id="GO:0005737">
    <property type="term" value="C:cytoplasm"/>
    <property type="evidence" value="ECO:0007669"/>
    <property type="project" value="TreeGrafter"/>
</dbReference>
<evidence type="ECO:0000259" key="5">
    <source>
        <dbReference type="Pfam" id="PF00626"/>
    </source>
</evidence>